<protein>
    <recommendedName>
        <fullName evidence="4">Phage integrase family protein</fullName>
    </recommendedName>
</protein>
<comment type="caution">
    <text evidence="2">The sequence shown here is derived from an EMBL/GenBank/DDBJ whole genome shotgun (WGS) entry which is preliminary data.</text>
</comment>
<organism evidence="2 3">
    <name type="scientific">Sulfitobacter litoralis</name>
    <dbReference type="NCBI Taxonomy" id="335975"/>
    <lineage>
        <taxon>Bacteria</taxon>
        <taxon>Pseudomonadati</taxon>
        <taxon>Pseudomonadota</taxon>
        <taxon>Alphaproteobacteria</taxon>
        <taxon>Rhodobacterales</taxon>
        <taxon>Roseobacteraceae</taxon>
        <taxon>Sulfitobacter</taxon>
    </lineage>
</organism>
<dbReference type="RefSeq" id="WP_093734268.1">
    <property type="nucleotide sequence ID" value="NZ_FNJD01000026.1"/>
</dbReference>
<evidence type="ECO:0000313" key="2">
    <source>
        <dbReference type="EMBL" id="SDP66982.1"/>
    </source>
</evidence>
<keyword evidence="3" id="KW-1185">Reference proteome</keyword>
<reference evidence="2 3" key="1">
    <citation type="submission" date="2016-10" db="EMBL/GenBank/DDBJ databases">
        <authorList>
            <person name="Varghese N."/>
            <person name="Submissions S."/>
        </authorList>
    </citation>
    <scope>NUCLEOTIDE SEQUENCE [LARGE SCALE GENOMIC DNA]</scope>
    <source>
        <strain evidence="2 3">DSM 17584</strain>
    </source>
</reference>
<evidence type="ECO:0008006" key="4">
    <source>
        <dbReference type="Google" id="ProtNLM"/>
    </source>
</evidence>
<dbReference type="InterPro" id="IPR011010">
    <property type="entry name" value="DNA_brk_join_enz"/>
</dbReference>
<name>A0ABY0SVR3_9RHOB</name>
<dbReference type="InterPro" id="IPR013762">
    <property type="entry name" value="Integrase-like_cat_sf"/>
</dbReference>
<evidence type="ECO:0000313" key="3">
    <source>
        <dbReference type="Proteomes" id="UP000198646"/>
    </source>
</evidence>
<dbReference type="Gene3D" id="1.10.443.10">
    <property type="entry name" value="Intergrase catalytic core"/>
    <property type="match status" value="1"/>
</dbReference>
<accession>A0ABY0SVR3</accession>
<keyword evidence="1" id="KW-0233">DNA recombination</keyword>
<evidence type="ECO:0000256" key="1">
    <source>
        <dbReference type="ARBA" id="ARBA00023172"/>
    </source>
</evidence>
<dbReference type="SUPFAM" id="SSF56349">
    <property type="entry name" value="DNA breaking-rejoining enzymes"/>
    <property type="match status" value="1"/>
</dbReference>
<proteinExistence type="predicted"/>
<sequence length="606" mass="68698">MLQMTIQPTKTCTLFASGPTLADVVQRVEARTVAGELTQSTGESYVGAIKSVGDRQNTPLRMIDATLENLEDVLPKNGFDPRHDPSNTSYNLKRRRVAAALKEFLGIHEMLQTLRAQQDEWTDLFLVMEPYTKFKSGSWGWHPMCLEAMRSFALVARAHGWQPRDINAARATQLDDLYSGNKRTANRTCLVRLDDIRKFSDALPFLPPEPIGFDAAHRQEIKTGFPSTFDLIFNRWIDAVTKSGWDPVAEANSDDRQKHAHVLRSAFRCFFRIALELDLISRDAMEILTVLSCDEAIRLVAREMFARKNRAREKGRLDPRTSRKYLKGIRQVLNARGVDTTVLSRIIANNKDSRKGAAADKRMTRQNQAFCEALVEKLHLRRRFLFSYKPLRAQAEAIMARAKAEARKMTKNEIARVRLLGTCACFAAIEIGGAPIRVENAMGLSCVGTDAQILVPKKGKKPMNVLIPEGFTKNGVEIQFPIKWNKHGCYDTIEWYFDTIRPLFPYAGSNPYLFPAVRAVGKPMDPGYFGEKFSEFMRTIVDLPMTPHQMRHGQTSLLLNAHPEEIEVIAKRIDDSVDTLRRYYGWLNAMRMVERGQDLLAGLMDG</sequence>
<dbReference type="Proteomes" id="UP000198646">
    <property type="component" value="Unassembled WGS sequence"/>
</dbReference>
<dbReference type="EMBL" id="FNJD01000026">
    <property type="protein sequence ID" value="SDP66982.1"/>
    <property type="molecule type" value="Genomic_DNA"/>
</dbReference>
<gene>
    <name evidence="2" type="ORF">SAMN04488512_12630</name>
</gene>